<evidence type="ECO:0000313" key="2">
    <source>
        <dbReference type="EMBL" id="SJZ46102.1"/>
    </source>
</evidence>
<dbReference type="EMBL" id="FUWS01000001">
    <property type="protein sequence ID" value="SJZ46102.1"/>
    <property type="molecule type" value="Genomic_DNA"/>
</dbReference>
<name>A0A1T4KUH3_9ACTN</name>
<feature type="region of interest" description="Disordered" evidence="1">
    <location>
        <begin position="29"/>
        <end position="92"/>
    </location>
</feature>
<proteinExistence type="predicted"/>
<accession>A0A1T4KUH3</accession>
<evidence type="ECO:0008006" key="4">
    <source>
        <dbReference type="Google" id="ProtNLM"/>
    </source>
</evidence>
<evidence type="ECO:0000313" key="3">
    <source>
        <dbReference type="Proteomes" id="UP000190637"/>
    </source>
</evidence>
<feature type="region of interest" description="Disordered" evidence="1">
    <location>
        <begin position="186"/>
        <end position="300"/>
    </location>
</feature>
<dbReference type="AlphaFoldDB" id="A0A1T4KUH3"/>
<sequence>MAVHGLTGLLCRAGAARGSAPTRLRRRALRAGRTPGRACHDRRAAPDRWPWGRPAASPRDRPAALPRRRSLADPTVVPHSGRPRAESPMSSPTGVFVIGLPIADRRRTMAFYRDAFGFEPIGAPAEDGVPEPLQYPIGEQTRLMFVPTGGFGWALGDRGIAPSGTSECLLNTTVVTERDVTDLAARAGRAGRRGDQRTRAPTVGIRGDPRRPRRARLADHRRVARGLLTGRRPTGRLRCGGRARHRAGPPGTGTSSARPVPRPWTGEPCRQAGRARPSPRRAARSAGSGGGRRRRSRRCRACGPVPCDHGARELSSRRAAEAHDVLATAARAVGRCRGTPADTIRIGVLGPPALDGAGPARVGTQALHEWIGLESTPERAALLAAIPAEV</sequence>
<dbReference type="Gene3D" id="3.10.180.10">
    <property type="entry name" value="2,3-Dihydroxybiphenyl 1,2-Dioxygenase, domain 1"/>
    <property type="match status" value="1"/>
</dbReference>
<evidence type="ECO:0000256" key="1">
    <source>
        <dbReference type="SAM" id="MobiDB-lite"/>
    </source>
</evidence>
<dbReference type="InterPro" id="IPR029068">
    <property type="entry name" value="Glyas_Bleomycin-R_OHBP_Dase"/>
</dbReference>
<organism evidence="2 3">
    <name type="scientific">Marinactinospora thermotolerans DSM 45154</name>
    <dbReference type="NCBI Taxonomy" id="1122192"/>
    <lineage>
        <taxon>Bacteria</taxon>
        <taxon>Bacillati</taxon>
        <taxon>Actinomycetota</taxon>
        <taxon>Actinomycetes</taxon>
        <taxon>Streptosporangiales</taxon>
        <taxon>Nocardiopsidaceae</taxon>
        <taxon>Marinactinospora</taxon>
    </lineage>
</organism>
<dbReference type="Proteomes" id="UP000190637">
    <property type="component" value="Unassembled WGS sequence"/>
</dbReference>
<feature type="compositionally biased region" description="Basic residues" evidence="1">
    <location>
        <begin position="291"/>
        <end position="300"/>
    </location>
</feature>
<reference evidence="2 3" key="1">
    <citation type="submission" date="2017-02" db="EMBL/GenBank/DDBJ databases">
        <authorList>
            <person name="Peterson S.W."/>
        </authorList>
    </citation>
    <scope>NUCLEOTIDE SEQUENCE [LARGE SCALE GENOMIC DNA]</scope>
    <source>
        <strain evidence="2 3">DSM 45154</strain>
    </source>
</reference>
<keyword evidence="3" id="KW-1185">Reference proteome</keyword>
<dbReference type="SUPFAM" id="SSF54593">
    <property type="entry name" value="Glyoxalase/Bleomycin resistance protein/Dihydroxybiphenyl dioxygenase"/>
    <property type="match status" value="1"/>
</dbReference>
<protein>
    <recommendedName>
        <fullName evidence="4">VOC domain-containing protein</fullName>
    </recommendedName>
</protein>
<gene>
    <name evidence="2" type="ORF">SAMN02745673_00547</name>
</gene>
<feature type="compositionally biased region" description="Basic residues" evidence="1">
    <location>
        <begin position="233"/>
        <end position="247"/>
    </location>
</feature>